<dbReference type="AlphaFoldDB" id="A0A1H6QJ58"/>
<keyword evidence="6" id="KW-0902">Two-component regulatory system</keyword>
<dbReference type="OrthoDB" id="900403at2"/>
<dbReference type="InterPro" id="IPR036890">
    <property type="entry name" value="HATPase_C_sf"/>
</dbReference>
<reference evidence="9 10" key="1">
    <citation type="submission" date="2016-10" db="EMBL/GenBank/DDBJ databases">
        <authorList>
            <person name="de Groot N.N."/>
        </authorList>
    </citation>
    <scope>NUCLEOTIDE SEQUENCE [LARGE SCALE GENOMIC DNA]</scope>
    <source>
        <strain evidence="9 10">DSM 19938</strain>
    </source>
</reference>
<keyword evidence="7" id="KW-1133">Transmembrane helix</keyword>
<feature type="transmembrane region" description="Helical" evidence="7">
    <location>
        <begin position="103"/>
        <end position="128"/>
    </location>
</feature>
<dbReference type="GO" id="GO:0005886">
    <property type="term" value="C:plasma membrane"/>
    <property type="evidence" value="ECO:0007669"/>
    <property type="project" value="TreeGrafter"/>
</dbReference>
<feature type="transmembrane region" description="Helical" evidence="7">
    <location>
        <begin position="69"/>
        <end position="91"/>
    </location>
</feature>
<feature type="transmembrane region" description="Helical" evidence="7">
    <location>
        <begin position="37"/>
        <end position="57"/>
    </location>
</feature>
<dbReference type="EC" id="2.7.13.3" evidence="2"/>
<dbReference type="GO" id="GO:0004721">
    <property type="term" value="F:phosphoprotein phosphatase activity"/>
    <property type="evidence" value="ECO:0007669"/>
    <property type="project" value="TreeGrafter"/>
</dbReference>
<evidence type="ECO:0000256" key="1">
    <source>
        <dbReference type="ARBA" id="ARBA00000085"/>
    </source>
</evidence>
<evidence type="ECO:0000313" key="10">
    <source>
        <dbReference type="Proteomes" id="UP000199532"/>
    </source>
</evidence>
<organism evidence="9 10">
    <name type="scientific">Dyadobacter koreensis</name>
    <dbReference type="NCBI Taxonomy" id="408657"/>
    <lineage>
        <taxon>Bacteria</taxon>
        <taxon>Pseudomonadati</taxon>
        <taxon>Bacteroidota</taxon>
        <taxon>Cytophagia</taxon>
        <taxon>Cytophagales</taxon>
        <taxon>Spirosomataceae</taxon>
        <taxon>Dyadobacter</taxon>
    </lineage>
</organism>
<evidence type="ECO:0000313" key="9">
    <source>
        <dbReference type="EMBL" id="SEI41004.1"/>
    </source>
</evidence>
<dbReference type="GO" id="GO:0016036">
    <property type="term" value="P:cellular response to phosphate starvation"/>
    <property type="evidence" value="ECO:0007669"/>
    <property type="project" value="TreeGrafter"/>
</dbReference>
<dbReference type="Proteomes" id="UP000199532">
    <property type="component" value="Unassembled WGS sequence"/>
</dbReference>
<evidence type="ECO:0000256" key="4">
    <source>
        <dbReference type="ARBA" id="ARBA00022679"/>
    </source>
</evidence>
<keyword evidence="7" id="KW-0812">Transmembrane</keyword>
<evidence type="ECO:0000259" key="8">
    <source>
        <dbReference type="Pfam" id="PF02518"/>
    </source>
</evidence>
<dbReference type="Gene3D" id="1.10.287.130">
    <property type="match status" value="1"/>
</dbReference>
<evidence type="ECO:0000256" key="6">
    <source>
        <dbReference type="ARBA" id="ARBA00023012"/>
    </source>
</evidence>
<dbReference type="SUPFAM" id="SSF55874">
    <property type="entry name" value="ATPase domain of HSP90 chaperone/DNA topoisomerase II/histidine kinase"/>
    <property type="match status" value="1"/>
</dbReference>
<dbReference type="RefSeq" id="WP_090331560.1">
    <property type="nucleotide sequence ID" value="NZ_FNXY01000001.1"/>
</dbReference>
<dbReference type="PANTHER" id="PTHR45453:SF1">
    <property type="entry name" value="PHOSPHATE REGULON SENSOR PROTEIN PHOR"/>
    <property type="match status" value="1"/>
</dbReference>
<dbReference type="InterPro" id="IPR003594">
    <property type="entry name" value="HATPase_dom"/>
</dbReference>
<dbReference type="GO" id="GO:0000155">
    <property type="term" value="F:phosphorelay sensor kinase activity"/>
    <property type="evidence" value="ECO:0007669"/>
    <property type="project" value="TreeGrafter"/>
</dbReference>
<dbReference type="PANTHER" id="PTHR45453">
    <property type="entry name" value="PHOSPHATE REGULON SENSOR PROTEIN PHOR"/>
    <property type="match status" value="1"/>
</dbReference>
<evidence type="ECO:0000256" key="3">
    <source>
        <dbReference type="ARBA" id="ARBA00022553"/>
    </source>
</evidence>
<dbReference type="EMBL" id="FNXY01000001">
    <property type="protein sequence ID" value="SEI41004.1"/>
    <property type="molecule type" value="Genomic_DNA"/>
</dbReference>
<sequence>MKRYQNRAGIIIAGSIPLFVLPARISEGQWKDPVNLIGSEIVIFLMSLACWHAIIYLQNQPNLKSWHKMVLSLLCCCLLSNLFFFTFNPFFKDFPFRTATNPLYIRILMLSSRGILMSIILIPGAYYVHKDLEARRAQREHQKLALQKFEIENKLLESEVFERTKALHYALSAMQETQQELEHQIYIQARLLASFNHDIRAPFKFSVLIAGKIAKLAALEDDQSPIHKYATELNSTLKNTLSYVKNLLEFTKLPVRKKLEKSENVNLLRLINEKAQLFDGSINIKKNHIIIDVDSSIQVESNYNLLGIVLHNLIDNANKYSSNGNIQIVARTLGAVTELAIRNMGDIIPPKITDWFNGNNSEVPPQENINQNEVYGIGLLLVKEISLLLEVKLQMHSDDTVTEVILGFTKSNS</sequence>
<evidence type="ECO:0000256" key="5">
    <source>
        <dbReference type="ARBA" id="ARBA00022777"/>
    </source>
</evidence>
<keyword evidence="5 9" id="KW-0418">Kinase</keyword>
<keyword evidence="4" id="KW-0808">Transferase</keyword>
<dbReference type="InterPro" id="IPR050351">
    <property type="entry name" value="BphY/WalK/GraS-like"/>
</dbReference>
<protein>
    <recommendedName>
        <fullName evidence="2">histidine kinase</fullName>
        <ecNumber evidence="2">2.7.13.3</ecNumber>
    </recommendedName>
</protein>
<proteinExistence type="predicted"/>
<dbReference type="Gene3D" id="3.30.565.10">
    <property type="entry name" value="Histidine kinase-like ATPase, C-terminal domain"/>
    <property type="match status" value="1"/>
</dbReference>
<keyword evidence="7" id="KW-0472">Membrane</keyword>
<keyword evidence="10" id="KW-1185">Reference proteome</keyword>
<dbReference type="STRING" id="408657.SAMN04487995_0479"/>
<dbReference type="Pfam" id="PF02518">
    <property type="entry name" value="HATPase_c"/>
    <property type="match status" value="1"/>
</dbReference>
<feature type="transmembrane region" description="Helical" evidence="7">
    <location>
        <begin position="7"/>
        <end position="25"/>
    </location>
</feature>
<evidence type="ECO:0000256" key="7">
    <source>
        <dbReference type="SAM" id="Phobius"/>
    </source>
</evidence>
<evidence type="ECO:0000256" key="2">
    <source>
        <dbReference type="ARBA" id="ARBA00012438"/>
    </source>
</evidence>
<comment type="catalytic activity">
    <reaction evidence="1">
        <text>ATP + protein L-histidine = ADP + protein N-phospho-L-histidine.</text>
        <dbReference type="EC" id="2.7.13.3"/>
    </reaction>
</comment>
<accession>A0A1H6QJ58</accession>
<keyword evidence="3" id="KW-0597">Phosphoprotein</keyword>
<name>A0A1H6QJ58_9BACT</name>
<feature type="domain" description="Histidine kinase/HSP90-like ATPase" evidence="8">
    <location>
        <begin position="305"/>
        <end position="399"/>
    </location>
</feature>
<gene>
    <name evidence="9" type="ORF">SAMN04487995_0479</name>
</gene>